<dbReference type="NCBIfam" id="TIGR03778">
    <property type="entry name" value="VPDSG_CTERM"/>
    <property type="match status" value="1"/>
</dbReference>
<feature type="signal peptide" evidence="1">
    <location>
        <begin position="1"/>
        <end position="21"/>
    </location>
</feature>
<dbReference type="InterPro" id="IPR022288">
    <property type="entry name" value="VPDSG_CTERM"/>
</dbReference>
<dbReference type="InterPro" id="IPR002035">
    <property type="entry name" value="VWF_A"/>
</dbReference>
<comment type="caution">
    <text evidence="3">The sequence shown here is derived from an EMBL/GenBank/DDBJ whole genome shotgun (WGS) entry which is preliminary data.</text>
</comment>
<evidence type="ECO:0000313" key="4">
    <source>
        <dbReference type="Proteomes" id="UP000622317"/>
    </source>
</evidence>
<accession>A0A927FB95</accession>
<proteinExistence type="predicted"/>
<organism evidence="3 4">
    <name type="scientific">Pelagicoccus enzymogenes</name>
    <dbReference type="NCBI Taxonomy" id="2773457"/>
    <lineage>
        <taxon>Bacteria</taxon>
        <taxon>Pseudomonadati</taxon>
        <taxon>Verrucomicrobiota</taxon>
        <taxon>Opitutia</taxon>
        <taxon>Puniceicoccales</taxon>
        <taxon>Pelagicoccaceae</taxon>
        <taxon>Pelagicoccus</taxon>
    </lineage>
</organism>
<feature type="chain" id="PRO_5037457342" evidence="1">
    <location>
        <begin position="22"/>
        <end position="279"/>
    </location>
</feature>
<sequence>MKTKIVSLLSAAALFATSASAISVDVELALVIDVSSSISNTEWQIQKDGYEAAFRNPALQDLIANTPSGVAVSYIVFGTNQQTRVPWTHLTDAASATAFADSIAALSRLTSGIGGLTEIAGAITFASNSIASNDYEGTRKIIDISGDGKDNRQPVNGGFRTVQQSDANKDARFAITGQKTADAAQDAIDSGIDQINGLPIITPEVDNADLQIWYETYVLAGVSPMIFPANDFDDLAVTILEKITTEIDDPDPVPDTGATAALLGFGLLVLGAIRRRIKH</sequence>
<dbReference type="EMBL" id="JACYFG010000040">
    <property type="protein sequence ID" value="MBD5781181.1"/>
    <property type="molecule type" value="Genomic_DNA"/>
</dbReference>
<dbReference type="Pfam" id="PF18205">
    <property type="entry name" value="VPDSG-CTERM"/>
    <property type="match status" value="1"/>
</dbReference>
<feature type="domain" description="VWFA" evidence="2">
    <location>
        <begin position="27"/>
        <end position="243"/>
    </location>
</feature>
<evidence type="ECO:0000259" key="2">
    <source>
        <dbReference type="PROSITE" id="PS50234"/>
    </source>
</evidence>
<dbReference type="SUPFAM" id="SSF53300">
    <property type="entry name" value="vWA-like"/>
    <property type="match status" value="1"/>
</dbReference>
<dbReference type="Pfam" id="PF06707">
    <property type="entry name" value="DUF1194"/>
    <property type="match status" value="1"/>
</dbReference>
<name>A0A927FB95_9BACT</name>
<dbReference type="Gene3D" id="3.40.50.410">
    <property type="entry name" value="von Willebrand factor, type A domain"/>
    <property type="match status" value="1"/>
</dbReference>
<gene>
    <name evidence="3" type="ORF">IEN85_16900</name>
</gene>
<dbReference type="InterPro" id="IPR010607">
    <property type="entry name" value="DUF1194"/>
</dbReference>
<dbReference type="InterPro" id="IPR036465">
    <property type="entry name" value="vWFA_dom_sf"/>
</dbReference>
<dbReference type="Proteomes" id="UP000622317">
    <property type="component" value="Unassembled WGS sequence"/>
</dbReference>
<reference evidence="3" key="1">
    <citation type="submission" date="2020-09" db="EMBL/GenBank/DDBJ databases">
        <title>Pelagicoccus enzymogenes sp. nov. with an EPS production, isolated from marine sediment.</title>
        <authorList>
            <person name="Feng X."/>
        </authorList>
    </citation>
    <scope>NUCLEOTIDE SEQUENCE</scope>
    <source>
        <strain evidence="3">NFK12</strain>
    </source>
</reference>
<protein>
    <submittedName>
        <fullName evidence="3">VPDSG-CTERM sorting domain-containing protein</fullName>
    </submittedName>
</protein>
<dbReference type="PROSITE" id="PS50234">
    <property type="entry name" value="VWFA"/>
    <property type="match status" value="1"/>
</dbReference>
<keyword evidence="1" id="KW-0732">Signal</keyword>
<dbReference type="AlphaFoldDB" id="A0A927FB95"/>
<keyword evidence="4" id="KW-1185">Reference proteome</keyword>
<evidence type="ECO:0000313" key="3">
    <source>
        <dbReference type="EMBL" id="MBD5781181.1"/>
    </source>
</evidence>
<dbReference type="CDD" id="cd00198">
    <property type="entry name" value="vWFA"/>
    <property type="match status" value="1"/>
</dbReference>
<evidence type="ECO:0000256" key="1">
    <source>
        <dbReference type="SAM" id="SignalP"/>
    </source>
</evidence>
<dbReference type="RefSeq" id="WP_191618282.1">
    <property type="nucleotide sequence ID" value="NZ_JACYFG010000040.1"/>
</dbReference>